<comment type="caution">
    <text evidence="1">The sequence shown here is derived from an EMBL/GenBank/DDBJ whole genome shotgun (WGS) entry which is preliminary data.</text>
</comment>
<protein>
    <submittedName>
        <fullName evidence="1">Uncharacterized protein</fullName>
    </submittedName>
</protein>
<name>A0A5C6CWN0_9BACT</name>
<gene>
    <name evidence="1" type="ORF">Pla144_01490</name>
</gene>
<proteinExistence type="predicted"/>
<evidence type="ECO:0000313" key="1">
    <source>
        <dbReference type="EMBL" id="TWU29373.1"/>
    </source>
</evidence>
<organism evidence="1 2">
    <name type="scientific">Bythopirellula polymerisocia</name>
    <dbReference type="NCBI Taxonomy" id="2528003"/>
    <lineage>
        <taxon>Bacteria</taxon>
        <taxon>Pseudomonadati</taxon>
        <taxon>Planctomycetota</taxon>
        <taxon>Planctomycetia</taxon>
        <taxon>Pirellulales</taxon>
        <taxon>Lacipirellulaceae</taxon>
        <taxon>Bythopirellula</taxon>
    </lineage>
</organism>
<dbReference type="Proteomes" id="UP000318437">
    <property type="component" value="Unassembled WGS sequence"/>
</dbReference>
<dbReference type="AlphaFoldDB" id="A0A5C6CWN0"/>
<sequence>MGAGGQQHGLPAWAFSLETASEPAANRATASMEWKRNMTEISPLEQSGKRRHRARTGYLKLPIILGAGFQFATGGLGEKQKTGGMRRKYFIIDP</sequence>
<reference evidence="1 2" key="1">
    <citation type="submission" date="2019-02" db="EMBL/GenBank/DDBJ databases">
        <title>Deep-cultivation of Planctomycetes and their phenomic and genomic characterization uncovers novel biology.</title>
        <authorList>
            <person name="Wiegand S."/>
            <person name="Jogler M."/>
            <person name="Boedeker C."/>
            <person name="Pinto D."/>
            <person name="Vollmers J."/>
            <person name="Rivas-Marin E."/>
            <person name="Kohn T."/>
            <person name="Peeters S.H."/>
            <person name="Heuer A."/>
            <person name="Rast P."/>
            <person name="Oberbeckmann S."/>
            <person name="Bunk B."/>
            <person name="Jeske O."/>
            <person name="Meyerdierks A."/>
            <person name="Storesund J.E."/>
            <person name="Kallscheuer N."/>
            <person name="Luecker S."/>
            <person name="Lage O.M."/>
            <person name="Pohl T."/>
            <person name="Merkel B.J."/>
            <person name="Hornburger P."/>
            <person name="Mueller R.-W."/>
            <person name="Bruemmer F."/>
            <person name="Labrenz M."/>
            <person name="Spormann A.M."/>
            <person name="Op Den Camp H."/>
            <person name="Overmann J."/>
            <person name="Amann R."/>
            <person name="Jetten M.S.M."/>
            <person name="Mascher T."/>
            <person name="Medema M.H."/>
            <person name="Devos D.P."/>
            <person name="Kaster A.-K."/>
            <person name="Ovreas L."/>
            <person name="Rohde M."/>
            <person name="Galperin M.Y."/>
            <person name="Jogler C."/>
        </authorList>
    </citation>
    <scope>NUCLEOTIDE SEQUENCE [LARGE SCALE GENOMIC DNA]</scope>
    <source>
        <strain evidence="1 2">Pla144</strain>
    </source>
</reference>
<keyword evidence="2" id="KW-1185">Reference proteome</keyword>
<accession>A0A5C6CWN0</accession>
<dbReference type="EMBL" id="SJPS01000001">
    <property type="protein sequence ID" value="TWU29373.1"/>
    <property type="molecule type" value="Genomic_DNA"/>
</dbReference>
<evidence type="ECO:0000313" key="2">
    <source>
        <dbReference type="Proteomes" id="UP000318437"/>
    </source>
</evidence>